<dbReference type="OrthoDB" id="6161389at2759"/>
<keyword evidence="4" id="KW-0297">G-protein coupled receptor</keyword>
<gene>
    <name evidence="11" type="ORF">CUNI_LOCUS8357</name>
</gene>
<evidence type="ECO:0000259" key="10">
    <source>
        <dbReference type="PROSITE" id="PS50262"/>
    </source>
</evidence>
<dbReference type="EMBL" id="CAJHNH020001369">
    <property type="protein sequence ID" value="CAG5122799.1"/>
    <property type="molecule type" value="Genomic_DNA"/>
</dbReference>
<evidence type="ECO:0000256" key="2">
    <source>
        <dbReference type="ARBA" id="ARBA00022692"/>
    </source>
</evidence>
<keyword evidence="5 9" id="KW-0472">Membrane</keyword>
<evidence type="ECO:0000313" key="12">
    <source>
        <dbReference type="Proteomes" id="UP000678393"/>
    </source>
</evidence>
<feature type="compositionally biased region" description="Polar residues" evidence="8">
    <location>
        <begin position="384"/>
        <end position="393"/>
    </location>
</feature>
<feature type="compositionally biased region" description="Basic and acidic residues" evidence="8">
    <location>
        <begin position="485"/>
        <end position="506"/>
    </location>
</feature>
<feature type="compositionally biased region" description="Polar residues" evidence="8">
    <location>
        <begin position="704"/>
        <end position="715"/>
    </location>
</feature>
<evidence type="ECO:0000256" key="4">
    <source>
        <dbReference type="ARBA" id="ARBA00023040"/>
    </source>
</evidence>
<protein>
    <recommendedName>
        <fullName evidence="10">G-protein coupled receptors family 1 profile domain-containing protein</fullName>
    </recommendedName>
</protein>
<keyword evidence="7" id="KW-0807">Transducer</keyword>
<feature type="region of interest" description="Disordered" evidence="8">
    <location>
        <begin position="453"/>
        <end position="520"/>
    </location>
</feature>
<evidence type="ECO:0000256" key="8">
    <source>
        <dbReference type="SAM" id="MobiDB-lite"/>
    </source>
</evidence>
<comment type="subcellular location">
    <subcellularLocation>
        <location evidence="1">Membrane</location>
        <topology evidence="1">Multi-pass membrane protein</topology>
    </subcellularLocation>
</comment>
<dbReference type="InterPro" id="IPR000276">
    <property type="entry name" value="GPCR_Rhodpsn"/>
</dbReference>
<feature type="region of interest" description="Disordered" evidence="8">
    <location>
        <begin position="677"/>
        <end position="740"/>
    </location>
</feature>
<feature type="domain" description="G-protein coupled receptors family 1 profile" evidence="10">
    <location>
        <begin position="122"/>
        <end position="294"/>
    </location>
</feature>
<feature type="transmembrane region" description="Helical" evidence="9">
    <location>
        <begin position="221"/>
        <end position="240"/>
    </location>
</feature>
<dbReference type="CDD" id="cd00637">
    <property type="entry name" value="7tm_classA_rhodopsin-like"/>
    <property type="match status" value="1"/>
</dbReference>
<dbReference type="SUPFAM" id="SSF81321">
    <property type="entry name" value="Family A G protein-coupled receptor-like"/>
    <property type="match status" value="1"/>
</dbReference>
<feature type="compositionally biased region" description="Polar residues" evidence="8">
    <location>
        <begin position="323"/>
        <end position="332"/>
    </location>
</feature>
<organism evidence="11 12">
    <name type="scientific">Candidula unifasciata</name>
    <dbReference type="NCBI Taxonomy" id="100452"/>
    <lineage>
        <taxon>Eukaryota</taxon>
        <taxon>Metazoa</taxon>
        <taxon>Spiralia</taxon>
        <taxon>Lophotrochozoa</taxon>
        <taxon>Mollusca</taxon>
        <taxon>Gastropoda</taxon>
        <taxon>Heterobranchia</taxon>
        <taxon>Euthyneura</taxon>
        <taxon>Panpulmonata</taxon>
        <taxon>Eupulmonata</taxon>
        <taxon>Stylommatophora</taxon>
        <taxon>Helicina</taxon>
        <taxon>Helicoidea</taxon>
        <taxon>Geomitridae</taxon>
        <taxon>Candidula</taxon>
    </lineage>
</organism>
<feature type="transmembrane region" description="Helical" evidence="9">
    <location>
        <begin position="142"/>
        <end position="162"/>
    </location>
</feature>
<dbReference type="PANTHER" id="PTHR24243:SF224">
    <property type="entry name" value="G-PROTEIN COUPLED RECEPTOR 19-RELATED"/>
    <property type="match status" value="1"/>
</dbReference>
<sequence length="853" mass="95855">MTTQQETSVEDTSTFLTTVSRSQTSLGTTESEVATIFRRNLTEMTPTLALSTTTPHQTSGLVLTLFNSTLQPDQTTINNSSLLNISDQDKSQYLAYLQEQTTKGMIPAMVYLIILAVVGFVGNCLVLFVYSQKFKQTSTRVFIMAIACFDIITNVIAIPGEIYDMFHIWDFDQPMVCKTRLFFNAFTTMVAAMVLVAVAVVRYRKICKPFKKQVTIKMARIISVILAMLSLLFSIPYALINGRQTKPTPQNGTMGYECTIDDSYVGTIWPLMNGAFFIFLFIVCSIPLVVMYIMIGVTAWKHSKIYGVTTQSKSKPEARNSDSGHTNEMGTKSTEDSPLKFPKSPKTRSFVKMKGGSTSEPVSESCGKENDGGTSSVEKERQQYIITHSSKTQNSHDDDNNTTDVDDTNKEENIVANNNNFSVRMIRSPTGEKVNVNLCMVRELTVKLKAVKKEVESRTKYNDDSGNDSENADVELEISSQKLNKLKEGENVHEESESLNKSDINKSRNGSKHLKKHRNKSADNNLYIDLRQTLSSCPSRRISKSVDDLTRLVEKRPNIVKELAKLKAAEHEDLDLRAEANSLVESLEPANHNEAESPKDEPVSEFAKVMQWVDLTYCLQEDNKDSENTKNESNCEEFESTSLSKKGSFAMARKISRDNSFLQRHRKLKDALTDTLTRARKSRREREASEAEGRENYGNFALENINSESENTCNNEDSDLATKDTTIQSNNERQDDKAYKRKASNAIENIPNGEFGNKVKLNAHRGRRQGIGRTTAMLILISAVYILGFLPYLGLSFAKYASPATFESMDMAPFAVYNLFLRSYFLNSAANPIIYSLCDMNFRRECFGLLKCS</sequence>
<evidence type="ECO:0000313" key="11">
    <source>
        <dbReference type="EMBL" id="CAG5122799.1"/>
    </source>
</evidence>
<dbReference type="Gene3D" id="1.20.1070.10">
    <property type="entry name" value="Rhodopsin 7-helix transmembrane proteins"/>
    <property type="match status" value="2"/>
</dbReference>
<evidence type="ECO:0000256" key="5">
    <source>
        <dbReference type="ARBA" id="ARBA00023136"/>
    </source>
</evidence>
<feature type="transmembrane region" description="Helical" evidence="9">
    <location>
        <begin position="775"/>
        <end position="794"/>
    </location>
</feature>
<reference evidence="11" key="1">
    <citation type="submission" date="2021-04" db="EMBL/GenBank/DDBJ databases">
        <authorList>
            <consortium name="Molecular Ecology Group"/>
        </authorList>
    </citation>
    <scope>NUCLEOTIDE SEQUENCE</scope>
</reference>
<keyword evidence="3 9" id="KW-1133">Transmembrane helix</keyword>
<evidence type="ECO:0000256" key="9">
    <source>
        <dbReference type="SAM" id="Phobius"/>
    </source>
</evidence>
<evidence type="ECO:0000256" key="6">
    <source>
        <dbReference type="ARBA" id="ARBA00023170"/>
    </source>
</evidence>
<feature type="compositionally biased region" description="Basic residues" evidence="8">
    <location>
        <begin position="509"/>
        <end position="519"/>
    </location>
</feature>
<dbReference type="PROSITE" id="PS50262">
    <property type="entry name" value="G_PROTEIN_RECEP_F1_2"/>
    <property type="match status" value="1"/>
</dbReference>
<dbReference type="GO" id="GO:0005886">
    <property type="term" value="C:plasma membrane"/>
    <property type="evidence" value="ECO:0007669"/>
    <property type="project" value="TreeGrafter"/>
</dbReference>
<keyword evidence="6" id="KW-0675">Receptor</keyword>
<feature type="compositionally biased region" description="Basic and acidic residues" evidence="8">
    <location>
        <begin position="366"/>
        <end position="382"/>
    </location>
</feature>
<keyword evidence="12" id="KW-1185">Reference proteome</keyword>
<feature type="transmembrane region" description="Helical" evidence="9">
    <location>
        <begin position="182"/>
        <end position="201"/>
    </location>
</feature>
<dbReference type="PANTHER" id="PTHR24243">
    <property type="entry name" value="G-PROTEIN COUPLED RECEPTOR"/>
    <property type="match status" value="1"/>
</dbReference>
<dbReference type="PRINTS" id="PR00237">
    <property type="entry name" value="GPCRRHODOPSN"/>
</dbReference>
<feature type="compositionally biased region" description="Basic and acidic residues" evidence="8">
    <location>
        <begin position="453"/>
        <end position="463"/>
    </location>
</feature>
<dbReference type="InterPro" id="IPR017452">
    <property type="entry name" value="GPCR_Rhodpsn_7TM"/>
</dbReference>
<feature type="transmembrane region" description="Helical" evidence="9">
    <location>
        <begin position="274"/>
        <end position="295"/>
    </location>
</feature>
<feature type="transmembrane region" description="Helical" evidence="9">
    <location>
        <begin position="108"/>
        <end position="130"/>
    </location>
</feature>
<accession>A0A8S3Z1C3</accession>
<dbReference type="AlphaFoldDB" id="A0A8S3Z1C3"/>
<feature type="compositionally biased region" description="Acidic residues" evidence="8">
    <location>
        <begin position="465"/>
        <end position="476"/>
    </location>
</feature>
<feature type="region of interest" description="Disordered" evidence="8">
    <location>
        <begin position="311"/>
        <end position="412"/>
    </location>
</feature>
<comment type="caution">
    <text evidence="11">The sequence shown here is derived from an EMBL/GenBank/DDBJ whole genome shotgun (WGS) entry which is preliminary data.</text>
</comment>
<name>A0A8S3Z1C3_9EUPU</name>
<proteinExistence type="predicted"/>
<evidence type="ECO:0000256" key="3">
    <source>
        <dbReference type="ARBA" id="ARBA00022989"/>
    </source>
</evidence>
<evidence type="ECO:0000256" key="1">
    <source>
        <dbReference type="ARBA" id="ARBA00004141"/>
    </source>
</evidence>
<dbReference type="Proteomes" id="UP000678393">
    <property type="component" value="Unassembled WGS sequence"/>
</dbReference>
<keyword evidence="2 9" id="KW-0812">Transmembrane</keyword>
<dbReference type="GO" id="GO:0004930">
    <property type="term" value="F:G protein-coupled receptor activity"/>
    <property type="evidence" value="ECO:0007669"/>
    <property type="project" value="UniProtKB-KW"/>
</dbReference>
<dbReference type="Pfam" id="PF00001">
    <property type="entry name" value="7tm_1"/>
    <property type="match status" value="1"/>
</dbReference>
<feature type="compositionally biased region" description="Basic and acidic residues" evidence="8">
    <location>
        <begin position="684"/>
        <end position="695"/>
    </location>
</feature>
<feature type="transmembrane region" description="Helical" evidence="9">
    <location>
        <begin position="814"/>
        <end position="834"/>
    </location>
</feature>
<evidence type="ECO:0000256" key="7">
    <source>
        <dbReference type="ARBA" id="ARBA00023224"/>
    </source>
</evidence>